<dbReference type="OrthoDB" id="5983600at2759"/>
<dbReference type="PANTHER" id="PTHR21845">
    <property type="entry name" value="TRANSMEMBRANE ANCHOR PROTEIN 1"/>
    <property type="match status" value="1"/>
</dbReference>
<dbReference type="AlphaFoldDB" id="A0A7R8YR26"/>
<evidence type="ECO:0000313" key="5">
    <source>
        <dbReference type="Proteomes" id="UP000594454"/>
    </source>
</evidence>
<reference evidence="4 5" key="1">
    <citation type="submission" date="2020-11" db="EMBL/GenBank/DDBJ databases">
        <authorList>
            <person name="Wallbank WR R."/>
            <person name="Pardo Diaz C."/>
            <person name="Kozak K."/>
            <person name="Martin S."/>
            <person name="Jiggins C."/>
            <person name="Moest M."/>
            <person name="Warren A I."/>
            <person name="Generalovic N T."/>
            <person name="Byers J.R.P. K."/>
            <person name="Montejo-Kovacevich G."/>
            <person name="Yen C E."/>
        </authorList>
    </citation>
    <scope>NUCLEOTIDE SEQUENCE [LARGE SCALE GENOMIC DNA]</scope>
</reference>
<organism evidence="4 5">
    <name type="scientific">Hermetia illucens</name>
    <name type="common">Black soldier fly</name>
    <dbReference type="NCBI Taxonomy" id="343691"/>
    <lineage>
        <taxon>Eukaryota</taxon>
        <taxon>Metazoa</taxon>
        <taxon>Ecdysozoa</taxon>
        <taxon>Arthropoda</taxon>
        <taxon>Hexapoda</taxon>
        <taxon>Insecta</taxon>
        <taxon>Pterygota</taxon>
        <taxon>Neoptera</taxon>
        <taxon>Endopterygota</taxon>
        <taxon>Diptera</taxon>
        <taxon>Brachycera</taxon>
        <taxon>Stratiomyomorpha</taxon>
        <taxon>Stratiomyidae</taxon>
        <taxon>Hermetiinae</taxon>
        <taxon>Hermetia</taxon>
    </lineage>
</organism>
<keyword evidence="2" id="KW-0472">Membrane</keyword>
<dbReference type="InParanoid" id="A0A7R8YR26"/>
<evidence type="ECO:0000259" key="3">
    <source>
        <dbReference type="Pfam" id="PF25473"/>
    </source>
</evidence>
<feature type="compositionally biased region" description="Acidic residues" evidence="1">
    <location>
        <begin position="65"/>
        <end position="74"/>
    </location>
</feature>
<keyword evidence="5" id="KW-1185">Reference proteome</keyword>
<dbReference type="InterPro" id="IPR026622">
    <property type="entry name" value="Mxra7"/>
</dbReference>
<feature type="region of interest" description="Disordered" evidence="1">
    <location>
        <begin position="48"/>
        <end position="90"/>
    </location>
</feature>
<protein>
    <recommendedName>
        <fullName evidence="3">Matrix-remodeling-associated protein 7 helical domain-containing protein</fullName>
    </recommendedName>
</protein>
<evidence type="ECO:0000256" key="1">
    <source>
        <dbReference type="SAM" id="MobiDB-lite"/>
    </source>
</evidence>
<dbReference type="Proteomes" id="UP000594454">
    <property type="component" value="Chromosome 2"/>
</dbReference>
<dbReference type="EMBL" id="LR899010">
    <property type="protein sequence ID" value="CAD7081060.1"/>
    <property type="molecule type" value="Genomic_DNA"/>
</dbReference>
<feature type="transmembrane region" description="Helical" evidence="2">
    <location>
        <begin position="17"/>
        <end position="36"/>
    </location>
</feature>
<keyword evidence="2" id="KW-0812">Transmembrane</keyword>
<dbReference type="PANTHER" id="PTHR21845:SF2">
    <property type="entry name" value="MATRIX-REMODELING-ASSOCIATED PROTEIN 7"/>
    <property type="match status" value="1"/>
</dbReference>
<dbReference type="OMA" id="IYCAKIM"/>
<evidence type="ECO:0000256" key="2">
    <source>
        <dbReference type="SAM" id="Phobius"/>
    </source>
</evidence>
<name>A0A7R8YR26_HERIL</name>
<feature type="domain" description="Matrix-remodeling-associated protein 7 helical" evidence="3">
    <location>
        <begin position="93"/>
        <end position="154"/>
    </location>
</feature>
<dbReference type="InterPro" id="IPR057534">
    <property type="entry name" value="MXRA7_helical"/>
</dbReference>
<gene>
    <name evidence="4" type="ORF">HERILL_LOCUS4185</name>
</gene>
<dbReference type="Pfam" id="PF25473">
    <property type="entry name" value="MXRA7_helical"/>
    <property type="match status" value="1"/>
</dbReference>
<accession>A0A7R8YR26</accession>
<feature type="compositionally biased region" description="Basic and acidic residues" evidence="1">
    <location>
        <begin position="76"/>
        <end position="90"/>
    </location>
</feature>
<proteinExistence type="predicted"/>
<sequence length="155" mass="17955">MQKLESFMILVSNLSDVYIFTVVTMFSVAAVAIYCAKIMNRNLAIADKSTTGPRKGKKKDKNSDTEEDDDDVNDDNSQRENGELEDLSRDFVREMKAAKLKQIEKTLTNEQIEEERRIENQQLAAIFELLKKQEEEFNTAGMDETEFKRQLSLYR</sequence>
<keyword evidence="2" id="KW-1133">Transmembrane helix</keyword>
<evidence type="ECO:0000313" key="4">
    <source>
        <dbReference type="EMBL" id="CAD7081060.1"/>
    </source>
</evidence>